<dbReference type="Gene3D" id="2.60.40.10">
    <property type="entry name" value="Immunoglobulins"/>
    <property type="match status" value="1"/>
</dbReference>
<dbReference type="CDD" id="cd00146">
    <property type="entry name" value="PKD"/>
    <property type="match status" value="1"/>
</dbReference>
<evidence type="ECO:0000256" key="8">
    <source>
        <dbReference type="SAM" id="MobiDB-lite"/>
    </source>
</evidence>
<proteinExistence type="predicted"/>
<evidence type="ECO:0000256" key="1">
    <source>
        <dbReference type="ARBA" id="ARBA00001913"/>
    </source>
</evidence>
<reference evidence="10 11" key="1">
    <citation type="submission" date="2018-07" db="EMBL/GenBank/DDBJ databases">
        <title>Dyella tabacisoli L4-6T, whole genome shotgun sequence.</title>
        <authorList>
            <person name="Zhou X.-K."/>
            <person name="Li W.-J."/>
            <person name="Duan Y.-Q."/>
        </authorList>
    </citation>
    <scope>NUCLEOTIDE SEQUENCE [LARGE SCALE GENOMIC DNA]</scope>
    <source>
        <strain evidence="10 11">L4-6</strain>
    </source>
</reference>
<dbReference type="OrthoDB" id="5928962at2"/>
<keyword evidence="4" id="KW-0645">Protease</keyword>
<evidence type="ECO:0000313" key="11">
    <source>
        <dbReference type="Proteomes" id="UP000253782"/>
    </source>
</evidence>
<evidence type="ECO:0000256" key="2">
    <source>
        <dbReference type="ARBA" id="ARBA00004613"/>
    </source>
</evidence>
<evidence type="ECO:0000256" key="4">
    <source>
        <dbReference type="ARBA" id="ARBA00022670"/>
    </source>
</evidence>
<evidence type="ECO:0000313" key="10">
    <source>
        <dbReference type="EMBL" id="RDD80777.1"/>
    </source>
</evidence>
<gene>
    <name evidence="10" type="ORF">DVJ77_15535</name>
</gene>
<dbReference type="AlphaFoldDB" id="A0A369UJS7"/>
<dbReference type="GO" id="GO:0008236">
    <property type="term" value="F:serine-type peptidase activity"/>
    <property type="evidence" value="ECO:0007669"/>
    <property type="project" value="UniProtKB-KW"/>
</dbReference>
<evidence type="ECO:0000256" key="3">
    <source>
        <dbReference type="ARBA" id="ARBA00022525"/>
    </source>
</evidence>
<organism evidence="10 11">
    <name type="scientific">Dyella tabacisoli</name>
    <dbReference type="NCBI Taxonomy" id="2282381"/>
    <lineage>
        <taxon>Bacteria</taxon>
        <taxon>Pseudomonadati</taxon>
        <taxon>Pseudomonadota</taxon>
        <taxon>Gammaproteobacteria</taxon>
        <taxon>Lysobacterales</taxon>
        <taxon>Rhodanobacteraceae</taxon>
        <taxon>Dyella</taxon>
    </lineage>
</organism>
<dbReference type="InterPro" id="IPR007280">
    <property type="entry name" value="Peptidase_C_arc/bac"/>
</dbReference>
<evidence type="ECO:0000256" key="7">
    <source>
        <dbReference type="ARBA" id="ARBA00023145"/>
    </source>
</evidence>
<sequence>MRQYSAMHGLSAAVTGTETLSFGGGVDGIGVTSGTPKVYLVVYGNQWGTAGTDGSGNTTLSNDADGAVPYLQKLFKGLGTGGELWSGTMTQYCDGPTVATGATSCPSGAPLVGYPTGGPFAGIWYDNSVASPASATGAQLAQEAINAAQHFGNTTAASNRYAQYVILSPSGTTPDGFNTPSGSFCAWHDWNGDQSVTSPVGDIAFTNMPYVADAGSSCGQGFVNGSAGTLDGFSIVEGHEYAETITDQNPAGGWTNTTGSSFNGQENGDECAWLSSGQGASANVTTGTGTFAMQSTWSNDTNQCEIAHPIVGGGGGGGGTPTANFSFVANGLAVNFTDSSTDSGGTITSHSWNFGDSTSSTATSPSHTYAAAGTYSVTETVTDSASGKSSSKTQSVSVSGGGGSGLQNGVPVTGLAGAQGQQLKYTVQIPAGAKNLTIAISGGTGDADLYVKFGSAPTLTSYNCRPYLYGNNEHCTFATPKTGTYYIMLNGYAAFSGVTLKATWN</sequence>
<dbReference type="Pfam" id="PF04151">
    <property type="entry name" value="PPC"/>
    <property type="match status" value="1"/>
</dbReference>
<keyword evidence="3" id="KW-0964">Secreted</keyword>
<evidence type="ECO:0000256" key="5">
    <source>
        <dbReference type="ARBA" id="ARBA00022801"/>
    </source>
</evidence>
<accession>A0A369UJS7</accession>
<evidence type="ECO:0000259" key="9">
    <source>
        <dbReference type="PROSITE" id="PS50093"/>
    </source>
</evidence>
<dbReference type="GO" id="GO:0005576">
    <property type="term" value="C:extracellular region"/>
    <property type="evidence" value="ECO:0007669"/>
    <property type="project" value="UniProtKB-SubCell"/>
</dbReference>
<keyword evidence="6" id="KW-0720">Serine protease</keyword>
<keyword evidence="5" id="KW-0378">Hydrolase</keyword>
<comment type="caution">
    <text evidence="10">The sequence shown here is derived from an EMBL/GenBank/DDBJ whole genome shotgun (WGS) entry which is preliminary data.</text>
</comment>
<dbReference type="InterPro" id="IPR035986">
    <property type="entry name" value="PKD_dom_sf"/>
</dbReference>
<dbReference type="FunFam" id="2.60.120.380:FF:000013">
    <property type="entry name" value="Alkaline serine protease"/>
    <property type="match status" value="1"/>
</dbReference>
<dbReference type="Proteomes" id="UP000253782">
    <property type="component" value="Unassembled WGS sequence"/>
</dbReference>
<dbReference type="InterPro" id="IPR013783">
    <property type="entry name" value="Ig-like_fold"/>
</dbReference>
<dbReference type="PROSITE" id="PS50093">
    <property type="entry name" value="PKD"/>
    <property type="match status" value="1"/>
</dbReference>
<keyword evidence="11" id="KW-1185">Reference proteome</keyword>
<comment type="cofactor">
    <cofactor evidence="1">
        <name>Ca(2+)</name>
        <dbReference type="ChEBI" id="CHEBI:29108"/>
    </cofactor>
</comment>
<protein>
    <submittedName>
        <fullName evidence="10">PKD domain-containing protein</fullName>
    </submittedName>
</protein>
<dbReference type="SUPFAM" id="SSF49299">
    <property type="entry name" value="PKD domain"/>
    <property type="match status" value="1"/>
</dbReference>
<comment type="subcellular location">
    <subcellularLocation>
        <location evidence="2">Secreted</location>
    </subcellularLocation>
</comment>
<feature type="domain" description="PKD" evidence="9">
    <location>
        <begin position="331"/>
        <end position="403"/>
    </location>
</feature>
<evidence type="ECO:0000256" key="6">
    <source>
        <dbReference type="ARBA" id="ARBA00022825"/>
    </source>
</evidence>
<feature type="region of interest" description="Disordered" evidence="8">
    <location>
        <begin position="382"/>
        <end position="405"/>
    </location>
</feature>
<name>A0A369UJS7_9GAMM</name>
<feature type="compositionally biased region" description="Low complexity" evidence="8">
    <location>
        <begin position="384"/>
        <end position="398"/>
    </location>
</feature>
<keyword evidence="7" id="KW-0865">Zymogen</keyword>
<dbReference type="InterPro" id="IPR000601">
    <property type="entry name" value="PKD_dom"/>
</dbReference>
<dbReference type="EMBL" id="QQAH01000015">
    <property type="protein sequence ID" value="RDD80777.1"/>
    <property type="molecule type" value="Genomic_DNA"/>
</dbReference>
<dbReference type="InterPro" id="IPR022409">
    <property type="entry name" value="PKD/Chitinase_dom"/>
</dbReference>
<dbReference type="GO" id="GO:0006508">
    <property type="term" value="P:proteolysis"/>
    <property type="evidence" value="ECO:0007669"/>
    <property type="project" value="UniProtKB-KW"/>
</dbReference>
<dbReference type="Gene3D" id="2.60.120.380">
    <property type="match status" value="1"/>
</dbReference>
<dbReference type="Pfam" id="PF18911">
    <property type="entry name" value="PKD_4"/>
    <property type="match status" value="1"/>
</dbReference>
<dbReference type="SMART" id="SM00089">
    <property type="entry name" value="PKD"/>
    <property type="match status" value="1"/>
</dbReference>